<dbReference type="InterPro" id="IPR041657">
    <property type="entry name" value="HTH_17"/>
</dbReference>
<gene>
    <name evidence="2" type="ORF">A4V02_03435</name>
</gene>
<dbReference type="Proteomes" id="UP000186351">
    <property type="component" value="Chromosome"/>
</dbReference>
<dbReference type="PANTHER" id="PTHR34585:SF22">
    <property type="entry name" value="HELIX-TURN-HELIX DOMAIN-CONTAINING PROTEIN"/>
    <property type="match status" value="1"/>
</dbReference>
<keyword evidence="2" id="KW-0238">DNA-binding</keyword>
<dbReference type="Pfam" id="PF12728">
    <property type="entry name" value="HTH_17"/>
    <property type="match status" value="1"/>
</dbReference>
<dbReference type="RefSeq" id="WP_016273983.1">
    <property type="nucleotide sequence ID" value="NZ_CAJTAP010000026.1"/>
</dbReference>
<dbReference type="GO" id="GO:0003677">
    <property type="term" value="F:DNA binding"/>
    <property type="evidence" value="ECO:0007669"/>
    <property type="project" value="UniProtKB-KW"/>
</dbReference>
<proteinExistence type="predicted"/>
<name>A0A1B1S7U9_9BACT</name>
<dbReference type="SUPFAM" id="SSF46955">
    <property type="entry name" value="Putative DNA-binding domain"/>
    <property type="match status" value="1"/>
</dbReference>
<accession>A0A1Z2XDV9</accession>
<dbReference type="GeneID" id="65535897"/>
<dbReference type="STRING" id="1796646.A4V02_03435"/>
<reference evidence="3" key="1">
    <citation type="submission" date="2016-04" db="EMBL/GenBank/DDBJ databases">
        <title>Complete Genome Sequences of Twelve Strains of a Stable Defined Moderately Diverse Mouse Microbiota 2 (sDMDMm2).</title>
        <authorList>
            <person name="Uchimura Y."/>
            <person name="Wyss M."/>
            <person name="Brugiroux S."/>
            <person name="Limenitakis J.P."/>
            <person name="Stecher B."/>
            <person name="McCoy K.D."/>
            <person name="Macpherson A.J."/>
        </authorList>
    </citation>
    <scope>NUCLEOTIDE SEQUENCE [LARGE SCALE GENOMIC DNA]</scope>
    <source>
        <strain evidence="3">YL27</strain>
    </source>
</reference>
<dbReference type="InterPro" id="IPR009061">
    <property type="entry name" value="DNA-bd_dom_put_sf"/>
</dbReference>
<dbReference type="KEGG" id="pary:A4V02_03435"/>
<keyword evidence="3" id="KW-1185">Reference proteome</keyword>
<dbReference type="OrthoDB" id="769412at2"/>
<dbReference type="EMBL" id="CP015402">
    <property type="protein sequence ID" value="ANU62867.1"/>
    <property type="molecule type" value="Genomic_DNA"/>
</dbReference>
<dbReference type="PANTHER" id="PTHR34585">
    <property type="match status" value="1"/>
</dbReference>
<sequence length="103" mass="12223">MSHYFIDRQDPRVADLLRRLGNIGQALGQVESVARPMFKGDRFLTDEELSRLLKVSRRTLQEYRTARLIPYYIVQGKALYRESEIQSLLEKAHRKCVEEQKWL</sequence>
<organism evidence="2 3">
    <name type="scientific">Muribaculum intestinale</name>
    <dbReference type="NCBI Taxonomy" id="1796646"/>
    <lineage>
        <taxon>Bacteria</taxon>
        <taxon>Pseudomonadati</taxon>
        <taxon>Bacteroidota</taxon>
        <taxon>Bacteroidia</taxon>
        <taxon>Bacteroidales</taxon>
        <taxon>Muribaculaceae</taxon>
        <taxon>Muribaculum</taxon>
    </lineage>
</organism>
<feature type="domain" description="Helix-turn-helix" evidence="1">
    <location>
        <begin position="43"/>
        <end position="91"/>
    </location>
</feature>
<evidence type="ECO:0000259" key="1">
    <source>
        <dbReference type="Pfam" id="PF12728"/>
    </source>
</evidence>
<evidence type="ECO:0000313" key="3">
    <source>
        <dbReference type="Proteomes" id="UP000186351"/>
    </source>
</evidence>
<evidence type="ECO:0000313" key="2">
    <source>
        <dbReference type="EMBL" id="ANU62867.1"/>
    </source>
</evidence>
<accession>A0A1B1S7U9</accession>
<dbReference type="AlphaFoldDB" id="A0A1B1S7U9"/>
<protein>
    <submittedName>
        <fullName evidence="2">DNA-binding protein</fullName>
    </submittedName>
</protein>